<dbReference type="Proteomes" id="UP001054837">
    <property type="component" value="Unassembled WGS sequence"/>
</dbReference>
<accession>A0AAV4S450</accession>
<feature type="compositionally biased region" description="Polar residues" evidence="1">
    <location>
        <begin position="129"/>
        <end position="139"/>
    </location>
</feature>
<reference evidence="2 3" key="1">
    <citation type="submission" date="2021-06" db="EMBL/GenBank/DDBJ databases">
        <title>Caerostris darwini draft genome.</title>
        <authorList>
            <person name="Kono N."/>
            <person name="Arakawa K."/>
        </authorList>
    </citation>
    <scope>NUCLEOTIDE SEQUENCE [LARGE SCALE GENOMIC DNA]</scope>
</reference>
<proteinExistence type="predicted"/>
<evidence type="ECO:0000256" key="1">
    <source>
        <dbReference type="SAM" id="MobiDB-lite"/>
    </source>
</evidence>
<evidence type="ECO:0000313" key="3">
    <source>
        <dbReference type="Proteomes" id="UP001054837"/>
    </source>
</evidence>
<dbReference type="AlphaFoldDB" id="A0AAV4S450"/>
<feature type="compositionally biased region" description="Basic and acidic residues" evidence="1">
    <location>
        <begin position="140"/>
        <end position="153"/>
    </location>
</feature>
<dbReference type="EMBL" id="BPLQ01007073">
    <property type="protein sequence ID" value="GIY27714.1"/>
    <property type="molecule type" value="Genomic_DNA"/>
</dbReference>
<sequence>MENTFPEYRSERIDERTEGRKRKKKSRFLDTEGRNPGRPSSLLTQSRNPSDQKRKNGRLTIHHNCTREGTGKYAGRAFQATAANGPQHLITATRNIIPRGLTKEQKGEKGKKKSRFLDTEGGNPGRPSSLLTQSKNPSDQSRKNGDLAIRHTALESAPGNRLDGRFRPQRQMAHNI</sequence>
<name>A0AAV4S450_9ARAC</name>
<protein>
    <submittedName>
        <fullName evidence="2">Uncharacterized protein</fullName>
    </submittedName>
</protein>
<keyword evidence="3" id="KW-1185">Reference proteome</keyword>
<feature type="region of interest" description="Disordered" evidence="1">
    <location>
        <begin position="93"/>
        <end position="176"/>
    </location>
</feature>
<organism evidence="2 3">
    <name type="scientific">Caerostris darwini</name>
    <dbReference type="NCBI Taxonomy" id="1538125"/>
    <lineage>
        <taxon>Eukaryota</taxon>
        <taxon>Metazoa</taxon>
        <taxon>Ecdysozoa</taxon>
        <taxon>Arthropoda</taxon>
        <taxon>Chelicerata</taxon>
        <taxon>Arachnida</taxon>
        <taxon>Araneae</taxon>
        <taxon>Araneomorphae</taxon>
        <taxon>Entelegynae</taxon>
        <taxon>Araneoidea</taxon>
        <taxon>Araneidae</taxon>
        <taxon>Caerostris</taxon>
    </lineage>
</organism>
<comment type="caution">
    <text evidence="2">The sequence shown here is derived from an EMBL/GenBank/DDBJ whole genome shotgun (WGS) entry which is preliminary data.</text>
</comment>
<evidence type="ECO:0000313" key="2">
    <source>
        <dbReference type="EMBL" id="GIY27714.1"/>
    </source>
</evidence>
<feature type="region of interest" description="Disordered" evidence="1">
    <location>
        <begin position="1"/>
        <end position="72"/>
    </location>
</feature>
<feature type="compositionally biased region" description="Basic and acidic residues" evidence="1">
    <location>
        <begin position="8"/>
        <end position="18"/>
    </location>
</feature>
<gene>
    <name evidence="2" type="ORF">CDAR_237911</name>
</gene>